<accession>A0A9N8VDA7</accession>
<gene>
    <name evidence="1" type="ORF">FCALED_LOCUS987</name>
</gene>
<evidence type="ECO:0000313" key="1">
    <source>
        <dbReference type="EMBL" id="CAG8447249.1"/>
    </source>
</evidence>
<comment type="caution">
    <text evidence="1">The sequence shown here is derived from an EMBL/GenBank/DDBJ whole genome shotgun (WGS) entry which is preliminary data.</text>
</comment>
<dbReference type="EMBL" id="CAJVPQ010000114">
    <property type="protein sequence ID" value="CAG8447249.1"/>
    <property type="molecule type" value="Genomic_DNA"/>
</dbReference>
<protein>
    <submittedName>
        <fullName evidence="1">10761_t:CDS:1</fullName>
    </submittedName>
</protein>
<dbReference type="Proteomes" id="UP000789570">
    <property type="component" value="Unassembled WGS sequence"/>
</dbReference>
<reference evidence="1" key="1">
    <citation type="submission" date="2021-06" db="EMBL/GenBank/DDBJ databases">
        <authorList>
            <person name="Kallberg Y."/>
            <person name="Tangrot J."/>
            <person name="Rosling A."/>
        </authorList>
    </citation>
    <scope>NUCLEOTIDE SEQUENCE</scope>
    <source>
        <strain evidence="1">UK204</strain>
    </source>
</reference>
<organism evidence="1 2">
    <name type="scientific">Funneliformis caledonium</name>
    <dbReference type="NCBI Taxonomy" id="1117310"/>
    <lineage>
        <taxon>Eukaryota</taxon>
        <taxon>Fungi</taxon>
        <taxon>Fungi incertae sedis</taxon>
        <taxon>Mucoromycota</taxon>
        <taxon>Glomeromycotina</taxon>
        <taxon>Glomeromycetes</taxon>
        <taxon>Glomerales</taxon>
        <taxon>Glomeraceae</taxon>
        <taxon>Funneliformis</taxon>
    </lineage>
</organism>
<name>A0A9N8VDA7_9GLOM</name>
<keyword evidence="2" id="KW-1185">Reference proteome</keyword>
<evidence type="ECO:0000313" key="2">
    <source>
        <dbReference type="Proteomes" id="UP000789570"/>
    </source>
</evidence>
<dbReference type="AlphaFoldDB" id="A0A9N8VDA7"/>
<proteinExistence type="predicted"/>
<sequence>MFSDKILTSEILPDQFLVVGHPRHTTIDIYSLFQFLSYNVIWNTCPFQLFFHLPPSFVRQPEILSKQHFESYMIYCASSLDKTRCKTIFLDASL</sequence>